<evidence type="ECO:0000313" key="2">
    <source>
        <dbReference type="EMBL" id="SPK71805.1"/>
    </source>
</evidence>
<dbReference type="EMBL" id="LT991976">
    <property type="protein sequence ID" value="SPK71805.1"/>
    <property type="molecule type" value="Genomic_DNA"/>
</dbReference>
<feature type="region of interest" description="Disordered" evidence="1">
    <location>
        <begin position="21"/>
        <end position="58"/>
    </location>
</feature>
<protein>
    <submittedName>
        <fullName evidence="2">Uncharacterized protein</fullName>
    </submittedName>
</protein>
<organism evidence="2 3">
    <name type="scientific">Cupriavidus taiwanensis</name>
    <dbReference type="NCBI Taxonomy" id="164546"/>
    <lineage>
        <taxon>Bacteria</taxon>
        <taxon>Pseudomonadati</taxon>
        <taxon>Pseudomonadota</taxon>
        <taxon>Betaproteobacteria</taxon>
        <taxon>Burkholderiales</taxon>
        <taxon>Burkholderiaceae</taxon>
        <taxon>Cupriavidus</taxon>
    </lineage>
</organism>
<feature type="compositionally biased region" description="Basic and acidic residues" evidence="1">
    <location>
        <begin position="21"/>
        <end position="33"/>
    </location>
</feature>
<gene>
    <name evidence="2" type="ORF">CT19425_40245</name>
</gene>
<name>A0A375GYJ5_9BURK</name>
<reference evidence="2 3" key="1">
    <citation type="submission" date="2018-01" db="EMBL/GenBank/DDBJ databases">
        <authorList>
            <person name="Gaut B.S."/>
            <person name="Morton B.R."/>
            <person name="Clegg M.T."/>
            <person name="Duvall M.R."/>
        </authorList>
    </citation>
    <scope>NUCLEOTIDE SEQUENCE [LARGE SCALE GENOMIC DNA]</scope>
    <source>
        <strain evidence="2">Cupriavidus taiwanensis LMG 19425</strain>
    </source>
</reference>
<sequence>MKHKIFNHDLDGGVNRAVREVRRARHSRQEATDARALYWRRPRRPVLRPADETAGSGQ</sequence>
<dbReference type="AlphaFoldDB" id="A0A375GYJ5"/>
<accession>A0A375GYJ5</accession>
<evidence type="ECO:0000313" key="3">
    <source>
        <dbReference type="Proteomes" id="UP000255505"/>
    </source>
</evidence>
<proteinExistence type="predicted"/>
<dbReference type="Proteomes" id="UP000255505">
    <property type="component" value="Chromosome I"/>
</dbReference>
<evidence type="ECO:0000256" key="1">
    <source>
        <dbReference type="SAM" id="MobiDB-lite"/>
    </source>
</evidence>